<dbReference type="GO" id="GO:0044659">
    <property type="term" value="P:viral release from host cell by cytolysis"/>
    <property type="evidence" value="ECO:0007669"/>
    <property type="project" value="InterPro"/>
</dbReference>
<accession>A0A2P5K7X9</accession>
<keyword evidence="2" id="KW-0812">Transmembrane</keyword>
<dbReference type="AlphaFoldDB" id="A0A2P5K7X9"/>
<keyword evidence="2" id="KW-1133">Transmembrane helix</keyword>
<evidence type="ECO:0000256" key="1">
    <source>
        <dbReference type="SAM" id="Coils"/>
    </source>
</evidence>
<dbReference type="Proteomes" id="UP000243096">
    <property type="component" value="Unassembled WGS sequence"/>
</dbReference>
<feature type="coiled-coil region" evidence="1">
    <location>
        <begin position="77"/>
        <end position="108"/>
    </location>
</feature>
<evidence type="ECO:0000256" key="2">
    <source>
        <dbReference type="SAM" id="Phobius"/>
    </source>
</evidence>
<protein>
    <submittedName>
        <fullName evidence="3">Bacteriophage Rz lysis protein</fullName>
    </submittedName>
</protein>
<dbReference type="InterPro" id="IPR004929">
    <property type="entry name" value="I-spanin"/>
</dbReference>
<keyword evidence="2" id="KW-0472">Membrane</keyword>
<dbReference type="RefSeq" id="WP_104078220.1">
    <property type="nucleotide sequence ID" value="NZ_CP062178.1"/>
</dbReference>
<sequence length="191" mass="20963">MQHLLRWIAPYGVLFIVGIALGWSISSVIAGRRLAEEQAARARDHEQHAEQMKAVSDAALAAQQKATAMREVQARRIETLDAQLSQERQAHENENQRLRNALAAGTERLRVAVVNCSTRSRDVSDFAAATGMGNDSPTYAELDPAVAERVFRVADDDQREIDKLKALQAYVCAVRPETAECPVTGLQSAVP</sequence>
<comment type="caution">
    <text evidence="3">The sequence shown here is derived from an EMBL/GenBank/DDBJ whole genome shotgun (WGS) entry which is preliminary data.</text>
</comment>
<organism evidence="3 4">
    <name type="scientific">Mycetohabitans endofungorum</name>
    <dbReference type="NCBI Taxonomy" id="417203"/>
    <lineage>
        <taxon>Bacteria</taxon>
        <taxon>Pseudomonadati</taxon>
        <taxon>Pseudomonadota</taxon>
        <taxon>Betaproteobacteria</taxon>
        <taxon>Burkholderiales</taxon>
        <taxon>Burkholderiaceae</taxon>
        <taxon>Mycetohabitans</taxon>
    </lineage>
</organism>
<reference evidence="3 4" key="1">
    <citation type="submission" date="2018-01" db="EMBL/GenBank/DDBJ databases">
        <title>Genomic Encyclopedia of Type Strains, Phase III (KMG-III): the genomes of soil and plant-associated and newly described type strains.</title>
        <authorList>
            <person name="Whitman W."/>
        </authorList>
    </citation>
    <scope>NUCLEOTIDE SEQUENCE [LARGE SCALE GENOMIC DNA]</scope>
    <source>
        <strain evidence="3 4">HKI456</strain>
    </source>
</reference>
<gene>
    <name evidence="3" type="ORF">B0O95_11392</name>
</gene>
<feature type="transmembrane region" description="Helical" evidence="2">
    <location>
        <begin position="12"/>
        <end position="31"/>
    </location>
</feature>
<proteinExistence type="predicted"/>
<dbReference type="OrthoDB" id="9036040at2"/>
<dbReference type="Pfam" id="PF03245">
    <property type="entry name" value="Phage_lysis"/>
    <property type="match status" value="1"/>
</dbReference>
<keyword evidence="1" id="KW-0175">Coiled coil</keyword>
<name>A0A2P5K7X9_9BURK</name>
<keyword evidence="4" id="KW-1185">Reference proteome</keyword>
<dbReference type="EMBL" id="PRDW01000013">
    <property type="protein sequence ID" value="PPB82819.1"/>
    <property type="molecule type" value="Genomic_DNA"/>
</dbReference>
<evidence type="ECO:0000313" key="3">
    <source>
        <dbReference type="EMBL" id="PPB82819.1"/>
    </source>
</evidence>
<evidence type="ECO:0000313" key="4">
    <source>
        <dbReference type="Proteomes" id="UP000243096"/>
    </source>
</evidence>